<name>A0A3M9N3F7_9BACT</name>
<evidence type="ECO:0000313" key="2">
    <source>
        <dbReference type="EMBL" id="RNI31538.1"/>
    </source>
</evidence>
<dbReference type="RefSeq" id="WP_123125437.1">
    <property type="nucleotide sequence ID" value="NZ_RJJD01000001.1"/>
</dbReference>
<feature type="transmembrane region" description="Helical" evidence="1">
    <location>
        <begin position="12"/>
        <end position="29"/>
    </location>
</feature>
<accession>A0A3M9N3F7</accession>
<comment type="caution">
    <text evidence="2">The sequence shown here is derived from an EMBL/GenBank/DDBJ whole genome shotgun (WGS) entry which is preliminary data.</text>
</comment>
<proteinExistence type="predicted"/>
<keyword evidence="1" id="KW-1133">Transmembrane helix</keyword>
<organism evidence="2 3">
    <name type="scientific">Rufibacter latericius</name>
    <dbReference type="NCBI Taxonomy" id="2487040"/>
    <lineage>
        <taxon>Bacteria</taxon>
        <taxon>Pseudomonadati</taxon>
        <taxon>Bacteroidota</taxon>
        <taxon>Cytophagia</taxon>
        <taxon>Cytophagales</taxon>
        <taxon>Hymenobacteraceae</taxon>
        <taxon>Rufibacter</taxon>
    </lineage>
</organism>
<dbReference type="Proteomes" id="UP000272117">
    <property type="component" value="Unassembled WGS sequence"/>
</dbReference>
<dbReference type="AlphaFoldDB" id="A0A3M9N3F7"/>
<keyword evidence="1" id="KW-0812">Transmembrane</keyword>
<gene>
    <name evidence="2" type="ORF">EFB08_03190</name>
</gene>
<dbReference type="EMBL" id="RJJD01000001">
    <property type="protein sequence ID" value="RNI31538.1"/>
    <property type="molecule type" value="Genomic_DNA"/>
</dbReference>
<reference evidence="2 3" key="1">
    <citation type="submission" date="2018-11" db="EMBL/GenBank/DDBJ databases">
        <title>Rufibacter latericius sp. nov., isolated from water in Baiyang Lake.</title>
        <authorList>
            <person name="Yang Y."/>
        </authorList>
    </citation>
    <scope>NUCLEOTIDE SEQUENCE [LARGE SCALE GENOMIC DNA]</scope>
    <source>
        <strain evidence="2 3">R-22-1c-1</strain>
    </source>
</reference>
<protein>
    <submittedName>
        <fullName evidence="2">Uncharacterized protein</fullName>
    </submittedName>
</protein>
<keyword evidence="3" id="KW-1185">Reference proteome</keyword>
<evidence type="ECO:0000256" key="1">
    <source>
        <dbReference type="SAM" id="Phobius"/>
    </source>
</evidence>
<sequence length="61" mass="7273">MNPIKFKIISKILAHTLFFLLMVYSFFHYDFLGLLPNILWGVAYTANLTKRVLLLRNFMYT</sequence>
<keyword evidence="1" id="KW-0472">Membrane</keyword>
<evidence type="ECO:0000313" key="3">
    <source>
        <dbReference type="Proteomes" id="UP000272117"/>
    </source>
</evidence>